<dbReference type="InterPro" id="IPR027491">
    <property type="entry name" value="Ribosomal_bL31_A"/>
</dbReference>
<dbReference type="AlphaFoldDB" id="A0A235BPM5"/>
<dbReference type="SUPFAM" id="SSF143800">
    <property type="entry name" value="L28p-like"/>
    <property type="match status" value="1"/>
</dbReference>
<keyword evidence="7" id="KW-0862">Zinc</keyword>
<keyword evidence="2 7" id="KW-0699">rRNA-binding</keyword>
<evidence type="ECO:0000256" key="5">
    <source>
        <dbReference type="ARBA" id="ARBA00023274"/>
    </source>
</evidence>
<protein>
    <recommendedName>
        <fullName evidence="6 7">Large ribosomal subunit protein bL31</fullName>
    </recommendedName>
</protein>
<comment type="similarity">
    <text evidence="1 7">Belongs to the bacterial ribosomal protein bL31 family. Type A subfamily.</text>
</comment>
<dbReference type="GO" id="GO:0005840">
    <property type="term" value="C:ribosome"/>
    <property type="evidence" value="ECO:0007669"/>
    <property type="project" value="UniProtKB-KW"/>
</dbReference>
<comment type="cofactor">
    <cofactor evidence="7">
        <name>Zn(2+)</name>
        <dbReference type="ChEBI" id="CHEBI:29105"/>
    </cofactor>
    <text evidence="7">Binds 1 zinc ion per subunit.</text>
</comment>
<sequence length="74" mass="8430">MKKKIHPKYVDCVITCACGNVVKTRSTKPKMTVDICSACHPFFTGKRKLLDTAGRVEKFRRKYGEAVPSNRKKK</sequence>
<evidence type="ECO:0000256" key="6">
    <source>
        <dbReference type="ARBA" id="ARBA00035687"/>
    </source>
</evidence>
<dbReference type="GO" id="GO:0006412">
    <property type="term" value="P:translation"/>
    <property type="evidence" value="ECO:0007669"/>
    <property type="project" value="UniProtKB-UniRule"/>
</dbReference>
<accession>A0A235BPM5</accession>
<dbReference type="InterPro" id="IPR042105">
    <property type="entry name" value="Ribosomal_bL31_sf"/>
</dbReference>
<dbReference type="NCBIfam" id="NF000612">
    <property type="entry name" value="PRK00019.1"/>
    <property type="match status" value="1"/>
</dbReference>
<dbReference type="Proteomes" id="UP000215559">
    <property type="component" value="Unassembled WGS sequence"/>
</dbReference>
<keyword evidence="3 7" id="KW-0694">RNA-binding</keyword>
<evidence type="ECO:0000256" key="2">
    <source>
        <dbReference type="ARBA" id="ARBA00022730"/>
    </source>
</evidence>
<dbReference type="Pfam" id="PF01197">
    <property type="entry name" value="Ribosomal_L31"/>
    <property type="match status" value="1"/>
</dbReference>
<evidence type="ECO:0000256" key="7">
    <source>
        <dbReference type="HAMAP-Rule" id="MF_00501"/>
    </source>
</evidence>
<feature type="binding site" evidence="7">
    <location>
        <position position="36"/>
    </location>
    <ligand>
        <name>Zn(2+)</name>
        <dbReference type="ChEBI" id="CHEBI:29105"/>
    </ligand>
</feature>
<proteinExistence type="inferred from homology"/>
<dbReference type="PRINTS" id="PR01249">
    <property type="entry name" value="RIBOSOMALL31"/>
</dbReference>
<dbReference type="GO" id="GO:0003735">
    <property type="term" value="F:structural constituent of ribosome"/>
    <property type="evidence" value="ECO:0007669"/>
    <property type="project" value="InterPro"/>
</dbReference>
<keyword evidence="4 7" id="KW-0689">Ribosomal protein</keyword>
<keyword evidence="5 7" id="KW-0687">Ribonucleoprotein</keyword>
<evidence type="ECO:0000256" key="3">
    <source>
        <dbReference type="ARBA" id="ARBA00022884"/>
    </source>
</evidence>
<feature type="binding site" evidence="7">
    <location>
        <position position="18"/>
    </location>
    <ligand>
        <name>Zn(2+)</name>
        <dbReference type="ChEBI" id="CHEBI:29105"/>
    </ligand>
</feature>
<dbReference type="Gene3D" id="4.10.830.30">
    <property type="entry name" value="Ribosomal protein L31"/>
    <property type="match status" value="1"/>
</dbReference>
<dbReference type="EMBL" id="NOZP01000176">
    <property type="protein sequence ID" value="OYD14171.1"/>
    <property type="molecule type" value="Genomic_DNA"/>
</dbReference>
<evidence type="ECO:0000256" key="4">
    <source>
        <dbReference type="ARBA" id="ARBA00022980"/>
    </source>
</evidence>
<comment type="caution">
    <text evidence="8">The sequence shown here is derived from an EMBL/GenBank/DDBJ whole genome shotgun (WGS) entry which is preliminary data.</text>
</comment>
<dbReference type="NCBIfam" id="NF001809">
    <property type="entry name" value="PRK00528.1"/>
    <property type="match status" value="1"/>
</dbReference>
<organism evidence="8 9">
    <name type="scientific">candidate division WOR-3 bacterium JGI_Cruoil_03_51_56</name>
    <dbReference type="NCBI Taxonomy" id="1973747"/>
    <lineage>
        <taxon>Bacteria</taxon>
        <taxon>Bacteria division WOR-3</taxon>
    </lineage>
</organism>
<dbReference type="PANTHER" id="PTHR33280:SF1">
    <property type="entry name" value="LARGE RIBOSOMAL SUBUNIT PROTEIN BL31C"/>
    <property type="match status" value="1"/>
</dbReference>
<dbReference type="GO" id="GO:0046872">
    <property type="term" value="F:metal ion binding"/>
    <property type="evidence" value="ECO:0007669"/>
    <property type="project" value="UniProtKB-KW"/>
</dbReference>
<dbReference type="InterPro" id="IPR002150">
    <property type="entry name" value="Ribosomal_bL31"/>
</dbReference>
<reference evidence="8 9" key="1">
    <citation type="submission" date="2017-07" db="EMBL/GenBank/DDBJ databases">
        <title>Recovery of genomes from metagenomes via a dereplication, aggregation, and scoring strategy.</title>
        <authorList>
            <person name="Sieber C.M."/>
            <person name="Probst A.J."/>
            <person name="Sharrar A."/>
            <person name="Thomas B.C."/>
            <person name="Hess M."/>
            <person name="Tringe S.G."/>
            <person name="Banfield J.F."/>
        </authorList>
    </citation>
    <scope>NUCLEOTIDE SEQUENCE [LARGE SCALE GENOMIC DNA]</scope>
    <source>
        <strain evidence="8">JGI_Cruoil_03_51_56</strain>
    </source>
</reference>
<evidence type="ECO:0000313" key="9">
    <source>
        <dbReference type="Proteomes" id="UP000215559"/>
    </source>
</evidence>
<dbReference type="PROSITE" id="PS01143">
    <property type="entry name" value="RIBOSOMAL_L31"/>
    <property type="match status" value="1"/>
</dbReference>
<comment type="subunit">
    <text evidence="7">Part of the 50S ribosomal subunit.</text>
</comment>
<evidence type="ECO:0000256" key="1">
    <source>
        <dbReference type="ARBA" id="ARBA00009296"/>
    </source>
</evidence>
<keyword evidence="7" id="KW-0479">Metal-binding</keyword>
<dbReference type="InterPro" id="IPR034704">
    <property type="entry name" value="Ribosomal_bL28/bL31-like_sf"/>
</dbReference>
<feature type="binding site" evidence="7">
    <location>
        <position position="16"/>
    </location>
    <ligand>
        <name>Zn(2+)</name>
        <dbReference type="ChEBI" id="CHEBI:29105"/>
    </ligand>
</feature>
<dbReference type="GO" id="GO:1990904">
    <property type="term" value="C:ribonucleoprotein complex"/>
    <property type="evidence" value="ECO:0007669"/>
    <property type="project" value="UniProtKB-KW"/>
</dbReference>
<feature type="binding site" evidence="7">
    <location>
        <position position="39"/>
    </location>
    <ligand>
        <name>Zn(2+)</name>
        <dbReference type="ChEBI" id="CHEBI:29105"/>
    </ligand>
</feature>
<name>A0A235BPM5_UNCW3</name>
<comment type="function">
    <text evidence="7">Binds the 23S rRNA.</text>
</comment>
<gene>
    <name evidence="7" type="primary">rpmE</name>
    <name evidence="8" type="ORF">CH330_09175</name>
</gene>
<dbReference type="HAMAP" id="MF_00501">
    <property type="entry name" value="Ribosomal_bL31_1"/>
    <property type="match status" value="1"/>
</dbReference>
<dbReference type="NCBIfam" id="TIGR00105">
    <property type="entry name" value="L31"/>
    <property type="match status" value="1"/>
</dbReference>
<dbReference type="PANTHER" id="PTHR33280">
    <property type="entry name" value="50S RIBOSOMAL PROTEIN L31, CHLOROPLASTIC"/>
    <property type="match status" value="1"/>
</dbReference>
<evidence type="ECO:0000313" key="8">
    <source>
        <dbReference type="EMBL" id="OYD14171.1"/>
    </source>
</evidence>
<dbReference type="GO" id="GO:0019843">
    <property type="term" value="F:rRNA binding"/>
    <property type="evidence" value="ECO:0007669"/>
    <property type="project" value="UniProtKB-KW"/>
</dbReference>